<dbReference type="GO" id="GO:0006020">
    <property type="term" value="P:inositol metabolic process"/>
    <property type="evidence" value="ECO:0007669"/>
    <property type="project" value="TreeGrafter"/>
</dbReference>
<evidence type="ECO:0000256" key="2">
    <source>
        <dbReference type="ARBA" id="ARBA00022723"/>
    </source>
</evidence>
<dbReference type="PANTHER" id="PTHR20854:SF4">
    <property type="entry name" value="INOSITOL-1-MONOPHOSPHATASE-RELATED"/>
    <property type="match status" value="1"/>
</dbReference>
<dbReference type="AlphaFoldDB" id="A0A2H5XAN2"/>
<sequence>MTDLEALTGIVRRAGELALTYYGRVIPSEKPDHSFVTEADKAVEAFLREQLARAFPGVEVLGEEVERGVRTEVAWVVDPIDGTANFVAGVPIWAVCVGLMEQGIPVMGVVYYPAFGELYAAQQGKGAWLNGRHIHARTDDVLRRDDLLGLSTLSIKRMRVELPCKVRSLGTAVACFTFVAKGSFVGGVLTDNRVWDIAAGWVIAKEAGATVVHLLTGEPIERLPLTRDQLPPQLVSPIQFVERLRAGIRVQNKALEAGACEHIAP</sequence>
<dbReference type="GO" id="GO:0008934">
    <property type="term" value="F:inositol monophosphate 1-phosphatase activity"/>
    <property type="evidence" value="ECO:0007669"/>
    <property type="project" value="TreeGrafter"/>
</dbReference>
<keyword evidence="2 5" id="KW-0479">Metal-binding</keyword>
<dbReference type="PANTHER" id="PTHR20854">
    <property type="entry name" value="INOSITOL MONOPHOSPHATASE"/>
    <property type="match status" value="1"/>
</dbReference>
<protein>
    <submittedName>
        <fullName evidence="6">Fructose-1, 6-bisphosphatase/inositol-1-monophosphatase</fullName>
        <ecNumber evidence="6">3.1.3.11</ecNumber>
    </submittedName>
</protein>
<keyword evidence="3 6" id="KW-0378">Hydrolase</keyword>
<dbReference type="Gene3D" id="3.40.190.80">
    <property type="match status" value="1"/>
</dbReference>
<evidence type="ECO:0000256" key="4">
    <source>
        <dbReference type="ARBA" id="ARBA00022842"/>
    </source>
</evidence>
<dbReference type="GO" id="GO:0042132">
    <property type="term" value="F:fructose 1,6-bisphosphate 1-phosphatase activity"/>
    <property type="evidence" value="ECO:0007669"/>
    <property type="project" value="UniProtKB-EC"/>
</dbReference>
<dbReference type="GO" id="GO:0046854">
    <property type="term" value="P:phosphatidylinositol phosphate biosynthetic process"/>
    <property type="evidence" value="ECO:0007669"/>
    <property type="project" value="InterPro"/>
</dbReference>
<dbReference type="GO" id="GO:0046872">
    <property type="term" value="F:metal ion binding"/>
    <property type="evidence" value="ECO:0007669"/>
    <property type="project" value="UniProtKB-KW"/>
</dbReference>
<evidence type="ECO:0000313" key="6">
    <source>
        <dbReference type="EMBL" id="GBC98167.1"/>
    </source>
</evidence>
<feature type="binding site" evidence="5">
    <location>
        <position position="78"/>
    </location>
    <ligand>
        <name>Mg(2+)</name>
        <dbReference type="ChEBI" id="CHEBI:18420"/>
        <label>1</label>
        <note>catalytic</note>
    </ligand>
</feature>
<comment type="cofactor">
    <cofactor evidence="1 5">
        <name>Mg(2+)</name>
        <dbReference type="ChEBI" id="CHEBI:18420"/>
    </cofactor>
</comment>
<gene>
    <name evidence="6" type="primary">suhB</name>
    <name evidence="6" type="ORF">HRbin17_00664</name>
</gene>
<evidence type="ECO:0000313" key="7">
    <source>
        <dbReference type="Proteomes" id="UP000236173"/>
    </source>
</evidence>
<dbReference type="EC" id="3.1.3.11" evidence="6"/>
<dbReference type="GO" id="GO:0007165">
    <property type="term" value="P:signal transduction"/>
    <property type="evidence" value="ECO:0007669"/>
    <property type="project" value="TreeGrafter"/>
</dbReference>
<feature type="binding site" evidence="5">
    <location>
        <position position="196"/>
    </location>
    <ligand>
        <name>Mg(2+)</name>
        <dbReference type="ChEBI" id="CHEBI:18420"/>
        <label>1</label>
        <note>catalytic</note>
    </ligand>
</feature>
<feature type="binding site" evidence="5">
    <location>
        <position position="63"/>
    </location>
    <ligand>
        <name>Mg(2+)</name>
        <dbReference type="ChEBI" id="CHEBI:18420"/>
        <label>1</label>
        <note>catalytic</note>
    </ligand>
</feature>
<dbReference type="Pfam" id="PF00459">
    <property type="entry name" value="Inositol_P"/>
    <property type="match status" value="1"/>
</dbReference>
<dbReference type="InterPro" id="IPR000760">
    <property type="entry name" value="Inositol_monophosphatase-like"/>
</dbReference>
<dbReference type="EMBL" id="BEHT01000007">
    <property type="protein sequence ID" value="GBC98167.1"/>
    <property type="molecule type" value="Genomic_DNA"/>
</dbReference>
<feature type="binding site" evidence="5">
    <location>
        <position position="80"/>
    </location>
    <ligand>
        <name>Mg(2+)</name>
        <dbReference type="ChEBI" id="CHEBI:18420"/>
        <label>1</label>
        <note>catalytic</note>
    </ligand>
</feature>
<feature type="binding site" evidence="5">
    <location>
        <position position="81"/>
    </location>
    <ligand>
        <name>Mg(2+)</name>
        <dbReference type="ChEBI" id="CHEBI:18420"/>
        <label>1</label>
        <note>catalytic</note>
    </ligand>
</feature>
<evidence type="ECO:0000256" key="3">
    <source>
        <dbReference type="ARBA" id="ARBA00022801"/>
    </source>
</evidence>
<dbReference type="SUPFAM" id="SSF56655">
    <property type="entry name" value="Carbohydrate phosphatase"/>
    <property type="match status" value="1"/>
</dbReference>
<dbReference type="FunFam" id="3.30.540.10:FF:000003">
    <property type="entry name" value="Inositol-1-monophosphatase"/>
    <property type="match status" value="1"/>
</dbReference>
<dbReference type="Proteomes" id="UP000236173">
    <property type="component" value="Unassembled WGS sequence"/>
</dbReference>
<dbReference type="PRINTS" id="PR00377">
    <property type="entry name" value="IMPHPHTASES"/>
</dbReference>
<name>A0A2H5XAN2_9BACT</name>
<reference evidence="7" key="1">
    <citation type="submission" date="2017-09" db="EMBL/GenBank/DDBJ databases">
        <title>Metaegenomics of thermophilic ammonia-oxidizing enrichment culture.</title>
        <authorList>
            <person name="Kato S."/>
            <person name="Suzuki K."/>
        </authorList>
    </citation>
    <scope>NUCLEOTIDE SEQUENCE [LARGE SCALE GENOMIC DNA]</scope>
</reference>
<organism evidence="6 7">
    <name type="scientific">Candidatus Fervidibacter japonicus</name>
    <dbReference type="NCBI Taxonomy" id="2035412"/>
    <lineage>
        <taxon>Bacteria</taxon>
        <taxon>Candidatus Fervidibacterota</taxon>
        <taxon>Candidatus Fervidibacter</taxon>
    </lineage>
</organism>
<dbReference type="Gene3D" id="3.30.540.10">
    <property type="entry name" value="Fructose-1,6-Bisphosphatase, subunit A, domain 1"/>
    <property type="match status" value="1"/>
</dbReference>
<evidence type="ECO:0000256" key="5">
    <source>
        <dbReference type="PIRSR" id="PIRSR600760-2"/>
    </source>
</evidence>
<accession>A0A2H5XAN2</accession>
<keyword evidence="4 5" id="KW-0460">Magnesium</keyword>
<comment type="caution">
    <text evidence="6">The sequence shown here is derived from an EMBL/GenBank/DDBJ whole genome shotgun (WGS) entry which is preliminary data.</text>
</comment>
<proteinExistence type="predicted"/>
<dbReference type="InterPro" id="IPR020550">
    <property type="entry name" value="Inositol_monophosphatase_CS"/>
</dbReference>
<evidence type="ECO:0000256" key="1">
    <source>
        <dbReference type="ARBA" id="ARBA00001946"/>
    </source>
</evidence>
<dbReference type="PROSITE" id="PS00630">
    <property type="entry name" value="IMP_2"/>
    <property type="match status" value="1"/>
</dbReference>